<evidence type="ECO:0000256" key="8">
    <source>
        <dbReference type="RuleBase" id="RU361238"/>
    </source>
</evidence>
<keyword evidence="4" id="KW-0732">Signal</keyword>
<evidence type="ECO:0000256" key="6">
    <source>
        <dbReference type="ARBA" id="ARBA00022837"/>
    </source>
</evidence>
<dbReference type="Gene3D" id="3.40.50.1820">
    <property type="entry name" value="alpha/beta hydrolase"/>
    <property type="match status" value="1"/>
</dbReference>
<keyword evidence="10" id="KW-1185">Reference proteome</keyword>
<dbReference type="EMBL" id="JAGPYM010000084">
    <property type="protein sequence ID" value="KAH6868933.1"/>
    <property type="molecule type" value="Genomic_DNA"/>
</dbReference>
<name>A0A9P8VPQ0_9HYPO</name>
<proteinExistence type="inferred from homology"/>
<dbReference type="Proteomes" id="UP000777438">
    <property type="component" value="Unassembled WGS sequence"/>
</dbReference>
<dbReference type="OrthoDB" id="3039123at2759"/>
<evidence type="ECO:0000313" key="9">
    <source>
        <dbReference type="EMBL" id="KAH6868933.1"/>
    </source>
</evidence>
<keyword evidence="5 8" id="KW-0378">Hydrolase</keyword>
<keyword evidence="7" id="KW-1015">Disulfide bond</keyword>
<reference evidence="9 10" key="1">
    <citation type="journal article" date="2021" name="Nat. Commun.">
        <title>Genetic determinants of endophytism in the Arabidopsis root mycobiome.</title>
        <authorList>
            <person name="Mesny F."/>
            <person name="Miyauchi S."/>
            <person name="Thiergart T."/>
            <person name="Pickel B."/>
            <person name="Atanasova L."/>
            <person name="Karlsson M."/>
            <person name="Huettel B."/>
            <person name="Barry K.W."/>
            <person name="Haridas S."/>
            <person name="Chen C."/>
            <person name="Bauer D."/>
            <person name="Andreopoulos W."/>
            <person name="Pangilinan J."/>
            <person name="LaButti K."/>
            <person name="Riley R."/>
            <person name="Lipzen A."/>
            <person name="Clum A."/>
            <person name="Drula E."/>
            <person name="Henrissat B."/>
            <person name="Kohler A."/>
            <person name="Grigoriev I.V."/>
            <person name="Martin F.M."/>
            <person name="Hacquard S."/>
        </authorList>
    </citation>
    <scope>NUCLEOTIDE SEQUENCE [LARGE SCALE GENOMIC DNA]</scope>
    <source>
        <strain evidence="9 10">MPI-CAGE-CH-0241</strain>
    </source>
</reference>
<evidence type="ECO:0000256" key="7">
    <source>
        <dbReference type="ARBA" id="ARBA00023157"/>
    </source>
</evidence>
<dbReference type="GO" id="GO:0046872">
    <property type="term" value="F:metal ion binding"/>
    <property type="evidence" value="ECO:0007669"/>
    <property type="project" value="UniProtKB-KW"/>
</dbReference>
<gene>
    <name evidence="9" type="ORF">B0T10DRAFT_419124</name>
</gene>
<dbReference type="EC" id="3.1.1.-" evidence="8"/>
<keyword evidence="3" id="KW-0479">Metal-binding</keyword>
<keyword evidence="2" id="KW-0719">Serine esterase</keyword>
<dbReference type="PANTHER" id="PTHR33938:SF8">
    <property type="entry name" value="CARBOXYLIC ESTER HYDROLASE"/>
    <property type="match status" value="1"/>
</dbReference>
<sequence length="500" mass="54046">MPYVLDHDIPGLNFCNITVKVTRPEVGDLTTISVWLPSNKDWNGRFMATGGGGWASGSFDPSLGQAIEQGFAAASTDGGHALAGPNSDIDPTSWALKEDGSINWQLLHNFAGRSAHDMSVVGKAVTEAHYGVKPHYSYWSGCSNGGRQGMIVAQQYPKDFDGILAAAPAMNFPELQMASLWPQVVMKEAGIFPSACELDYFAELALEQCDGLDGLVDGVIQSIDDCNFDPFQAVGRTIQCDGAPVVISNATAALVAKMTAGPTSPHGEKLWFGIPPSCQLSRLAGTKISPVTGQRVGDPFFVSDGWVKGFLRRDLSYDVTQIGYEEYAWLFTQTLLQYEWLLGSNNPDLSGLQDAGTKLLAWHGMLDEMIPYKSIVQYRQRVEEMAGGASATDEFFRLFLAPGVKHCAFGNGPVPVKPINALIAWVEEGIPTQALAAETKSSGSLIKRNLCLYPKQLHYIKGDPAKPESWTCVDKKEGLSEKLQAGNGFGSSIQKLLGKI</sequence>
<evidence type="ECO:0000256" key="4">
    <source>
        <dbReference type="ARBA" id="ARBA00022729"/>
    </source>
</evidence>
<keyword evidence="6" id="KW-0106">Calcium</keyword>
<protein>
    <recommendedName>
        <fullName evidence="8">Carboxylic ester hydrolase</fullName>
        <ecNumber evidence="8">3.1.1.-</ecNumber>
    </recommendedName>
</protein>
<dbReference type="Pfam" id="PF07519">
    <property type="entry name" value="Tannase"/>
    <property type="match status" value="1"/>
</dbReference>
<evidence type="ECO:0000256" key="1">
    <source>
        <dbReference type="ARBA" id="ARBA00006249"/>
    </source>
</evidence>
<organism evidence="9 10">
    <name type="scientific">Thelonectria olida</name>
    <dbReference type="NCBI Taxonomy" id="1576542"/>
    <lineage>
        <taxon>Eukaryota</taxon>
        <taxon>Fungi</taxon>
        <taxon>Dikarya</taxon>
        <taxon>Ascomycota</taxon>
        <taxon>Pezizomycotina</taxon>
        <taxon>Sordariomycetes</taxon>
        <taxon>Hypocreomycetidae</taxon>
        <taxon>Hypocreales</taxon>
        <taxon>Nectriaceae</taxon>
        <taxon>Thelonectria</taxon>
    </lineage>
</organism>
<dbReference type="AlphaFoldDB" id="A0A9P8VPQ0"/>
<dbReference type="InterPro" id="IPR029058">
    <property type="entry name" value="AB_hydrolase_fold"/>
</dbReference>
<dbReference type="GO" id="GO:0030600">
    <property type="term" value="F:feruloyl esterase activity"/>
    <property type="evidence" value="ECO:0007669"/>
    <property type="project" value="UniProtKB-ARBA"/>
</dbReference>
<dbReference type="PANTHER" id="PTHR33938">
    <property type="entry name" value="FERULOYL ESTERASE B-RELATED"/>
    <property type="match status" value="1"/>
</dbReference>
<dbReference type="InterPro" id="IPR011118">
    <property type="entry name" value="Tannase/feruloyl_esterase"/>
</dbReference>
<dbReference type="SUPFAM" id="SSF53474">
    <property type="entry name" value="alpha/beta-Hydrolases"/>
    <property type="match status" value="1"/>
</dbReference>
<evidence type="ECO:0000313" key="10">
    <source>
        <dbReference type="Proteomes" id="UP000777438"/>
    </source>
</evidence>
<evidence type="ECO:0000256" key="5">
    <source>
        <dbReference type="ARBA" id="ARBA00022801"/>
    </source>
</evidence>
<comment type="caution">
    <text evidence="9">The sequence shown here is derived from an EMBL/GenBank/DDBJ whole genome shotgun (WGS) entry which is preliminary data.</text>
</comment>
<evidence type="ECO:0000256" key="3">
    <source>
        <dbReference type="ARBA" id="ARBA00022723"/>
    </source>
</evidence>
<accession>A0A9P8VPQ0</accession>
<comment type="similarity">
    <text evidence="1 8">Belongs to the tannase family.</text>
</comment>
<evidence type="ECO:0000256" key="2">
    <source>
        <dbReference type="ARBA" id="ARBA00022487"/>
    </source>
</evidence>